<dbReference type="AlphaFoldDB" id="A0A1I2EA31"/>
<dbReference type="EMBL" id="FONV01000004">
    <property type="protein sequence ID" value="SFE89792.1"/>
    <property type="molecule type" value="Genomic_DNA"/>
</dbReference>
<evidence type="ECO:0000313" key="2">
    <source>
        <dbReference type="Proteomes" id="UP000199645"/>
    </source>
</evidence>
<protein>
    <submittedName>
        <fullName evidence="1">Uncharacterized protein</fullName>
    </submittedName>
</protein>
<accession>A0A1I2EA31</accession>
<dbReference type="RefSeq" id="WP_143133705.1">
    <property type="nucleotide sequence ID" value="NZ_BOMT01000031.1"/>
</dbReference>
<proteinExistence type="predicted"/>
<sequence>MEPVVLDGDFRLWSYGVGHSQLLLHAPVPDGVDTVSVLFEGARATVLRGRQAPGQGAWRRPENAEVLHEFRGTAPG</sequence>
<reference evidence="1 2" key="1">
    <citation type="submission" date="2016-10" db="EMBL/GenBank/DDBJ databases">
        <authorList>
            <person name="de Groot N.N."/>
        </authorList>
    </citation>
    <scope>NUCLEOTIDE SEQUENCE [LARGE SCALE GENOMIC DNA]</scope>
    <source>
        <strain evidence="1 2">DSM 43019</strain>
    </source>
</reference>
<dbReference type="STRING" id="35752.SAMN05421541_104311"/>
<organism evidence="1 2">
    <name type="scientific">Actinoplanes philippinensis</name>
    <dbReference type="NCBI Taxonomy" id="35752"/>
    <lineage>
        <taxon>Bacteria</taxon>
        <taxon>Bacillati</taxon>
        <taxon>Actinomycetota</taxon>
        <taxon>Actinomycetes</taxon>
        <taxon>Micromonosporales</taxon>
        <taxon>Micromonosporaceae</taxon>
        <taxon>Actinoplanes</taxon>
    </lineage>
</organism>
<gene>
    <name evidence="1" type="ORF">SAMN05421541_104311</name>
</gene>
<dbReference type="OrthoDB" id="5148951at2"/>
<name>A0A1I2EA31_9ACTN</name>
<evidence type="ECO:0000313" key="1">
    <source>
        <dbReference type="EMBL" id="SFE89792.1"/>
    </source>
</evidence>
<keyword evidence="2" id="KW-1185">Reference proteome</keyword>
<dbReference type="Proteomes" id="UP000199645">
    <property type="component" value="Unassembled WGS sequence"/>
</dbReference>